<evidence type="ECO:0008006" key="4">
    <source>
        <dbReference type="Google" id="ProtNLM"/>
    </source>
</evidence>
<dbReference type="InterPro" id="IPR029058">
    <property type="entry name" value="AB_hydrolase_fold"/>
</dbReference>
<dbReference type="Proteomes" id="UP000266426">
    <property type="component" value="Unassembled WGS sequence"/>
</dbReference>
<protein>
    <recommendedName>
        <fullName evidence="4">Alpha/beta hydrolase</fullName>
    </recommendedName>
</protein>
<comment type="caution">
    <text evidence="2">The sequence shown here is derived from an EMBL/GenBank/DDBJ whole genome shotgun (WGS) entry which is preliminary data.</text>
</comment>
<proteinExistence type="predicted"/>
<evidence type="ECO:0000313" key="3">
    <source>
        <dbReference type="Proteomes" id="UP000266426"/>
    </source>
</evidence>
<feature type="signal peptide" evidence="1">
    <location>
        <begin position="1"/>
        <end position="35"/>
    </location>
</feature>
<accession>A0A3A4R4N4</accession>
<gene>
    <name evidence="2" type="ORF">C4541_02675</name>
</gene>
<reference evidence="2 3" key="1">
    <citation type="journal article" date="2017" name="ISME J.">
        <title>Energy and carbon metabolisms in a deep terrestrial subsurface fluid microbial community.</title>
        <authorList>
            <person name="Momper L."/>
            <person name="Jungbluth S.P."/>
            <person name="Lee M.D."/>
            <person name="Amend J.P."/>
        </authorList>
    </citation>
    <scope>NUCLEOTIDE SEQUENCE [LARGE SCALE GENOMIC DNA]</scope>
    <source>
        <strain evidence="2">SURF_26</strain>
    </source>
</reference>
<dbReference type="AlphaFoldDB" id="A0A3A4R4N4"/>
<feature type="chain" id="PRO_5017225118" description="Alpha/beta hydrolase" evidence="1">
    <location>
        <begin position="36"/>
        <end position="429"/>
    </location>
</feature>
<dbReference type="SUPFAM" id="SSF53474">
    <property type="entry name" value="alpha/beta-Hydrolases"/>
    <property type="match status" value="1"/>
</dbReference>
<keyword evidence="1" id="KW-0732">Signal</keyword>
<dbReference type="EMBL" id="QZJZ01000016">
    <property type="protein sequence ID" value="RJP61111.1"/>
    <property type="molecule type" value="Genomic_DNA"/>
</dbReference>
<evidence type="ECO:0000256" key="1">
    <source>
        <dbReference type="SAM" id="SignalP"/>
    </source>
</evidence>
<name>A0A3A4R4N4_9BACT</name>
<organism evidence="2 3">
    <name type="scientific">Candidatus Auribacter fodinae</name>
    <dbReference type="NCBI Taxonomy" id="2093366"/>
    <lineage>
        <taxon>Bacteria</taxon>
        <taxon>Pseudomonadati</taxon>
        <taxon>Candidatus Auribacterota</taxon>
        <taxon>Candidatus Auribacteria</taxon>
        <taxon>Candidatus Auribacterales</taxon>
        <taxon>Candidatus Auribacteraceae</taxon>
        <taxon>Candidatus Auribacter</taxon>
    </lineage>
</organism>
<evidence type="ECO:0000313" key="2">
    <source>
        <dbReference type="EMBL" id="RJP61111.1"/>
    </source>
</evidence>
<sequence length="429" mass="47752">MTTQPARQKTRFTKRLAIILSSAIMFLVLAKDACACDLTDKIIHQFRKNAPVETVSTTTNSEWTLTEFLYYDQTIPLTVDILLNKGKKPKKLVYLVAPSGMTFQNTFFTPQDQNIAHFYRKAGYGVIGITFRENALTDGNAPFLKNWGLQKHRKDIRQVVKNVRKVLTKVPYDMLGQASSAVCILDYAATFSDQLDTIVLLDTDSFDPAVQPEKVVYAGMTYDALVQIMNDGLYADTFFGTFMNLILAGVYYPDADSGQSREMLGLSGNFTYAGLLHFSLIYTTYLPGLHTPITGLPGEWVMMQGVAAGYYNFAPDPLDDDFGLNLTPLNILAQIPATAGSGITPIALNRDIYAVQALNGAYTIDWTGITENVIMINAEFSSGYQNYYQTLIENATGNTADFHFIPGYAYVDLLYAPTAEEDVWQYCIE</sequence>
<dbReference type="Gene3D" id="3.40.50.1820">
    <property type="entry name" value="alpha/beta hydrolase"/>
    <property type="match status" value="1"/>
</dbReference>